<proteinExistence type="predicted"/>
<dbReference type="EMBL" id="CAUJNA010000094">
    <property type="protein sequence ID" value="CAJ1371702.1"/>
    <property type="molecule type" value="Genomic_DNA"/>
</dbReference>
<feature type="transmembrane region" description="Helical" evidence="1">
    <location>
        <begin position="384"/>
        <end position="409"/>
    </location>
</feature>
<keyword evidence="1" id="KW-0472">Membrane</keyword>
<keyword evidence="1" id="KW-1133">Transmembrane helix</keyword>
<comment type="caution">
    <text evidence="2">The sequence shown here is derived from an EMBL/GenBank/DDBJ whole genome shotgun (WGS) entry which is preliminary data.</text>
</comment>
<dbReference type="Proteomes" id="UP001178507">
    <property type="component" value="Unassembled WGS sequence"/>
</dbReference>
<keyword evidence="1" id="KW-0812">Transmembrane</keyword>
<keyword evidence="3" id="KW-1185">Reference proteome</keyword>
<feature type="transmembrane region" description="Helical" evidence="1">
    <location>
        <begin position="324"/>
        <end position="340"/>
    </location>
</feature>
<name>A0AA36MLL6_9DINO</name>
<protein>
    <submittedName>
        <fullName evidence="2">Uncharacterized protein</fullName>
    </submittedName>
</protein>
<feature type="transmembrane region" description="Helical" evidence="1">
    <location>
        <begin position="293"/>
        <end position="312"/>
    </location>
</feature>
<accession>A0AA36MLL6</accession>
<evidence type="ECO:0000313" key="2">
    <source>
        <dbReference type="EMBL" id="CAJ1371702.1"/>
    </source>
</evidence>
<evidence type="ECO:0000313" key="3">
    <source>
        <dbReference type="Proteomes" id="UP001178507"/>
    </source>
</evidence>
<dbReference type="AlphaFoldDB" id="A0AA36MLL6"/>
<feature type="transmembrane region" description="Helical" evidence="1">
    <location>
        <begin position="252"/>
        <end position="273"/>
    </location>
</feature>
<sequence>MGEEWIRRVMVDPQELQVLRKQSPAFKSRQRSSAEAGLPSALARMELTMGNVQRWSDLKLLSTRVSSCLGNVEPPWLKAVRVQWCWPYEMLTKQQYADRCLIVVGCGGEADELLCKRRLSAGGRLAHITCEGENDPRVSVHQRGQLGRSFFWQPPALGVPVSALGKKIGALKRRRFTKTGPDAVALRDDQTLTIYDQGGDLRHLRVFNDEGACEVEMSGEVVHCPSLQLAQDMDVGVRDECLKAFGTYSFRYLIPSILIQCALQMLRFMAITYLESCALTDPETFWWRPILPAVQFLFLANLVVCHMFNVFLTGDDKVSWVDRIVGNLSAAIFLLGTMYLEPRLPPIYVAHSGVVGLFISQPFLHYYKTMATFPTRRLLPSLRWAMCCIAAILGAAISNTVIGVVYGAMLQTGAMPLRASLFLPLATATCEVFTVVWVKHSYNWIVWPRRKMKDEDGCDGNGFEGSVLGDNFFLPAATLIMAANALAESIRMAATFSVAASTGSYAWTLSVPLSMMLNVATRLGWMRFVRFGTLKRLGWVQMAVKMSGPTSWTMLHENMKIYGGYSRFAAVLALITSRAVMKHGVSVNPIFNASAGYALLAMLAAEVVEDFVVLWELLPTAPIPQEVIWRDEAFDNSTPLQLVAVEHCRSSLGTNMARSARAKPTGDSSRVHPDTFNSVCPSMPADAMISVASLGPHQERWRSVTSWLGQPRVLNPALPLHGLRELPFHIQLGSVGVMVEVTFGVLFVLLGPGFALGLVEDIVPAAAKLMLRAFSFGASHFPAESWVQPG</sequence>
<evidence type="ECO:0000256" key="1">
    <source>
        <dbReference type="SAM" id="Phobius"/>
    </source>
</evidence>
<feature type="transmembrane region" description="Helical" evidence="1">
    <location>
        <begin position="346"/>
        <end position="364"/>
    </location>
</feature>
<reference evidence="2" key="1">
    <citation type="submission" date="2023-08" db="EMBL/GenBank/DDBJ databases">
        <authorList>
            <person name="Chen Y."/>
            <person name="Shah S."/>
            <person name="Dougan E. K."/>
            <person name="Thang M."/>
            <person name="Chan C."/>
        </authorList>
    </citation>
    <scope>NUCLEOTIDE SEQUENCE</scope>
</reference>
<gene>
    <name evidence="2" type="ORF">EVOR1521_LOCUS1961</name>
</gene>
<organism evidence="2 3">
    <name type="scientific">Effrenium voratum</name>
    <dbReference type="NCBI Taxonomy" id="2562239"/>
    <lineage>
        <taxon>Eukaryota</taxon>
        <taxon>Sar</taxon>
        <taxon>Alveolata</taxon>
        <taxon>Dinophyceae</taxon>
        <taxon>Suessiales</taxon>
        <taxon>Symbiodiniaceae</taxon>
        <taxon>Effrenium</taxon>
    </lineage>
</organism>